<evidence type="ECO:0000313" key="5">
    <source>
        <dbReference type="Proteomes" id="UP000632766"/>
    </source>
</evidence>
<dbReference type="InterPro" id="IPR028098">
    <property type="entry name" value="Glyco_trans_4-like_N"/>
</dbReference>
<evidence type="ECO:0000256" key="1">
    <source>
        <dbReference type="ARBA" id="ARBA00022676"/>
    </source>
</evidence>
<evidence type="ECO:0000256" key="2">
    <source>
        <dbReference type="ARBA" id="ARBA00022679"/>
    </source>
</evidence>
<feature type="domain" description="Glycosyltransferase subfamily 4-like N-terminal" evidence="3">
    <location>
        <begin position="18"/>
        <end position="190"/>
    </location>
</feature>
<evidence type="ECO:0000259" key="3">
    <source>
        <dbReference type="Pfam" id="PF13439"/>
    </source>
</evidence>
<accession>A0A8J7L644</accession>
<protein>
    <submittedName>
        <fullName evidence="4">Glycosyltransferase family 4 protein</fullName>
    </submittedName>
</protein>
<keyword evidence="5" id="KW-1185">Reference proteome</keyword>
<keyword evidence="2" id="KW-0808">Transferase</keyword>
<dbReference type="Pfam" id="PF13439">
    <property type="entry name" value="Glyco_transf_4"/>
    <property type="match status" value="1"/>
</dbReference>
<reference evidence="4 5" key="1">
    <citation type="journal article" date="2021" name="Int. J. Syst. Evol. Microbiol.">
        <title>Amazonocrinis nigriterrae gen. nov., sp. nov., Atlanticothrix silvestris gen. nov., sp. nov. and Dendronalium phyllosphericum gen. nov., sp. nov., nostocacean cyanobacteria from Brazilian environments.</title>
        <authorList>
            <person name="Alvarenga D.O."/>
            <person name="Andreote A.P.D."/>
            <person name="Branco L.H.Z."/>
            <person name="Delbaje E."/>
            <person name="Cruz R.B."/>
            <person name="Varani A.M."/>
            <person name="Fiore M.F."/>
        </authorList>
    </citation>
    <scope>NUCLEOTIDE SEQUENCE [LARGE SCALE GENOMIC DNA]</scope>
    <source>
        <strain evidence="4 5">CENA67</strain>
    </source>
</reference>
<dbReference type="CDD" id="cd03801">
    <property type="entry name" value="GT4_PimA-like"/>
    <property type="match status" value="1"/>
</dbReference>
<comment type="caution">
    <text evidence="4">The sequence shown here is derived from an EMBL/GenBank/DDBJ whole genome shotgun (WGS) entry which is preliminary data.</text>
</comment>
<evidence type="ECO:0000313" key="4">
    <source>
        <dbReference type="EMBL" id="MBH8561904.1"/>
    </source>
</evidence>
<keyword evidence="1" id="KW-0328">Glycosyltransferase</keyword>
<dbReference type="PANTHER" id="PTHR12526">
    <property type="entry name" value="GLYCOSYLTRANSFERASE"/>
    <property type="match status" value="1"/>
</dbReference>
<dbReference type="SUPFAM" id="SSF53756">
    <property type="entry name" value="UDP-Glycosyltransferase/glycogen phosphorylase"/>
    <property type="match status" value="1"/>
</dbReference>
<dbReference type="EMBL" id="JAECZC010000008">
    <property type="protein sequence ID" value="MBH8561904.1"/>
    <property type="molecule type" value="Genomic_DNA"/>
</dbReference>
<dbReference type="GO" id="GO:0016757">
    <property type="term" value="F:glycosyltransferase activity"/>
    <property type="evidence" value="ECO:0007669"/>
    <property type="project" value="UniProtKB-KW"/>
</dbReference>
<sequence>MKILLTQNLLYFPTLSGGTKANRAIAQGFVNQGHTCRVVVSSTIPVGLGPRTRSEFLRELALRGISFTPVAVEVDVFHLEGVDVHAVADPALLPSYLIDQIREFDPDWVIISEDTGQSLSRAAMQVCPSRVVHLVHSTAELPCGPNALLPSAAGTELFKQTTGIITVSHYLKNYIQQWLGLDATVIPSPVYGSGPFLNFGKFDRGFVTLINPCAVKGISIFLQLAQLFPNVEFAAVLTWGTTPTEVAALKQLPNVQILQPVDDIDEIFAQTGILLVPSLWDEAFGLIVVEAMLRGIPVLASNVGGLPEAKLGVDYLLPVEVFQGYNGIVNNYHQPIIGQQDIEPWKLALAELLSDYGRYEKISQESRKQAFKFVSGLGIAPYEDFLTNLAATKLAAVGRG</sequence>
<dbReference type="Pfam" id="PF13692">
    <property type="entry name" value="Glyco_trans_1_4"/>
    <property type="match status" value="1"/>
</dbReference>
<dbReference type="AlphaFoldDB" id="A0A8J7L644"/>
<dbReference type="Proteomes" id="UP000632766">
    <property type="component" value="Unassembled WGS sequence"/>
</dbReference>
<name>A0A8J7L644_9NOST</name>
<dbReference type="PANTHER" id="PTHR12526:SF510">
    <property type="entry name" value="D-INOSITOL 3-PHOSPHATE GLYCOSYLTRANSFERASE"/>
    <property type="match status" value="1"/>
</dbReference>
<proteinExistence type="predicted"/>
<dbReference type="Gene3D" id="3.40.50.2000">
    <property type="entry name" value="Glycogen Phosphorylase B"/>
    <property type="match status" value="2"/>
</dbReference>
<dbReference type="RefSeq" id="WP_198123901.1">
    <property type="nucleotide sequence ID" value="NZ_JAECZC010000008.1"/>
</dbReference>
<organism evidence="4 5">
    <name type="scientific">Amazonocrinis nigriterrae CENA67</name>
    <dbReference type="NCBI Taxonomy" id="2794033"/>
    <lineage>
        <taxon>Bacteria</taxon>
        <taxon>Bacillati</taxon>
        <taxon>Cyanobacteriota</taxon>
        <taxon>Cyanophyceae</taxon>
        <taxon>Nostocales</taxon>
        <taxon>Nostocaceae</taxon>
        <taxon>Amazonocrinis</taxon>
        <taxon>Amazonocrinis nigriterrae</taxon>
    </lineage>
</organism>
<gene>
    <name evidence="4" type="ORF">I8748_06900</name>
</gene>